<evidence type="ECO:0000313" key="2">
    <source>
        <dbReference type="EMBL" id="MBB6329359.1"/>
    </source>
</evidence>
<comment type="caution">
    <text evidence="2">The sequence shown here is derived from an EMBL/GenBank/DDBJ whole genome shotgun (WGS) entry which is preliminary data.</text>
</comment>
<evidence type="ECO:0000313" key="3">
    <source>
        <dbReference type="Proteomes" id="UP000587367"/>
    </source>
</evidence>
<accession>A0ABR6PYP6</accession>
<dbReference type="Proteomes" id="UP000587367">
    <property type="component" value="Unassembled WGS sequence"/>
</dbReference>
<keyword evidence="3" id="KW-1185">Reference proteome</keyword>
<feature type="transmembrane region" description="Helical" evidence="1">
    <location>
        <begin position="6"/>
        <end position="24"/>
    </location>
</feature>
<reference evidence="2 3" key="1">
    <citation type="submission" date="2020-08" db="EMBL/GenBank/DDBJ databases">
        <title>Functional genomics of gut bacteria from endangered species of beetles.</title>
        <authorList>
            <person name="Carlos-Shanley C."/>
        </authorList>
    </citation>
    <scope>NUCLEOTIDE SEQUENCE [LARGE SCALE GENOMIC DNA]</scope>
    <source>
        <strain evidence="2 3">S00068</strain>
    </source>
</reference>
<keyword evidence="1" id="KW-1133">Transmembrane helix</keyword>
<keyword evidence="1" id="KW-0472">Membrane</keyword>
<keyword evidence="1" id="KW-0812">Transmembrane</keyword>
<sequence>MLKNKFLYVIFYSYFVYYNALKIIKLTVNNSLFDDENNFNICRILLTVISLPYTLKKLLTSL</sequence>
<organism evidence="2 3">
    <name type="scientific">Chryseobacterium sediminis</name>
    <dbReference type="NCBI Taxonomy" id="1679494"/>
    <lineage>
        <taxon>Bacteria</taxon>
        <taxon>Pseudomonadati</taxon>
        <taxon>Bacteroidota</taxon>
        <taxon>Flavobacteriia</taxon>
        <taxon>Flavobacteriales</taxon>
        <taxon>Weeksellaceae</taxon>
        <taxon>Chryseobacterium group</taxon>
        <taxon>Chryseobacterium</taxon>
    </lineage>
</organism>
<protein>
    <submittedName>
        <fullName evidence="2">Uncharacterized protein</fullName>
    </submittedName>
</protein>
<dbReference type="EMBL" id="JACHKS010000001">
    <property type="protein sequence ID" value="MBB6329359.1"/>
    <property type="molecule type" value="Genomic_DNA"/>
</dbReference>
<gene>
    <name evidence="2" type="ORF">HNP24_000309</name>
</gene>
<name>A0ABR6PYP6_9FLAO</name>
<evidence type="ECO:0000256" key="1">
    <source>
        <dbReference type="SAM" id="Phobius"/>
    </source>
</evidence>
<proteinExistence type="predicted"/>